<comment type="caution">
    <text evidence="1">The sequence shown here is derived from an EMBL/GenBank/DDBJ whole genome shotgun (WGS) entry which is preliminary data.</text>
</comment>
<protein>
    <recommendedName>
        <fullName evidence="3">Addiction module toxin RelE</fullName>
    </recommendedName>
</protein>
<dbReference type="RefSeq" id="WP_303680645.1">
    <property type="nucleotide sequence ID" value="NZ_LVWG01000004.1"/>
</dbReference>
<reference evidence="1 2" key="1">
    <citation type="submission" date="2016-03" db="EMBL/GenBank/DDBJ databases">
        <title>Speciation and ecological success in dimly lit waters: horizontal gene transfer in a green sulfur bacteria bloom unveiled by metagenomic assembly.</title>
        <authorList>
            <person name="Llorens-Mares T."/>
            <person name="Liu Z."/>
            <person name="Allen L.Z."/>
            <person name="Rusch D.B."/>
            <person name="Craig M.T."/>
            <person name="Dupont C.L."/>
            <person name="Bryant D.A."/>
            <person name="Casamayor E.O."/>
        </authorList>
    </citation>
    <scope>NUCLEOTIDE SEQUENCE [LARGE SCALE GENOMIC DNA]</scope>
    <source>
        <strain evidence="1">CIII</strain>
    </source>
</reference>
<evidence type="ECO:0000313" key="2">
    <source>
        <dbReference type="Proteomes" id="UP000076481"/>
    </source>
</evidence>
<organism evidence="1 2">
    <name type="scientific">Pelodictyon luteolum</name>
    <dbReference type="NCBI Taxonomy" id="1100"/>
    <lineage>
        <taxon>Bacteria</taxon>
        <taxon>Pseudomonadati</taxon>
        <taxon>Chlorobiota</taxon>
        <taxon>Chlorobiia</taxon>
        <taxon>Chlorobiales</taxon>
        <taxon>Chlorobiaceae</taxon>
        <taxon>Chlorobium/Pelodictyon group</taxon>
        <taxon>Pelodictyon</taxon>
    </lineage>
</organism>
<dbReference type="InterPro" id="IPR009387">
    <property type="entry name" value="HigB-2"/>
</dbReference>
<evidence type="ECO:0000313" key="1">
    <source>
        <dbReference type="EMBL" id="KZK75221.1"/>
    </source>
</evidence>
<dbReference type="PIRSF" id="PIRSF018634">
    <property type="entry name" value="UCP018634"/>
    <property type="match status" value="1"/>
</dbReference>
<dbReference type="EMBL" id="LVWG01000004">
    <property type="protein sequence ID" value="KZK75221.1"/>
    <property type="molecule type" value="Genomic_DNA"/>
</dbReference>
<gene>
    <name evidence="1" type="ORF">A3K90_04155</name>
</gene>
<accession>A0A165MGI5</accession>
<dbReference type="Proteomes" id="UP000076481">
    <property type="component" value="Unassembled WGS sequence"/>
</dbReference>
<sequence length="129" mass="14812">MRVFLNKWFCRWTKDERVPAATIWAVAEEVVAGNVEADLGGLLFKKRIPRQGEGKRSGYRVLVGFQKQGSNRVVFLYAFSKNQQANITTKERKALQLVAQAFLEATNDQLGQLLLKKEYTEIFENERDS</sequence>
<proteinExistence type="predicted"/>
<dbReference type="Pfam" id="PF06296">
    <property type="entry name" value="RelE"/>
    <property type="match status" value="1"/>
</dbReference>
<evidence type="ECO:0008006" key="3">
    <source>
        <dbReference type="Google" id="ProtNLM"/>
    </source>
</evidence>
<name>A0A165MGI5_PELLU</name>
<dbReference type="AlphaFoldDB" id="A0A165MGI5"/>